<keyword evidence="2" id="KW-0964">Secreted</keyword>
<sequence>MTRKGIARRGLLAAAGGGTAIAALPPAPAGAQAAPAQGGPLELFRMAAAPTTPTGLALSRDGRMFLFMPRFDDKTVYSVGEVAEDGSVRPWPDEATNRPDPKRPQDTFFHIPNGVFDAEDRLWVLDAGLMASSGPPVPGAPKLMCFDLGSGRVMRTILLGPAVEPTSSLNDLRVDARGAFITDQGQDGQGAVIAVDLASGRVTRRLARHSSTASVKGVLKLVEGQPVRQRRPDGGSSEVQGGANGIALSADGETLFYAPLMGRRLYAVPTATLLDPQADDAAVAAAVEDLGEKGLTGGLTADAAGRVYLTWQEFNAIGVRHPDGRFEQLGSDPRLIWPDTFQIRDGWLYVNSAQVNRRGSFNGGIDRQQPPYAVFRMRLPAG</sequence>
<dbReference type="SUPFAM" id="SSF63829">
    <property type="entry name" value="Calcium-dependent phosphotriesterase"/>
    <property type="match status" value="1"/>
</dbReference>
<dbReference type="EMBL" id="JACTNG010000001">
    <property type="protein sequence ID" value="MBO1077839.1"/>
    <property type="molecule type" value="Genomic_DNA"/>
</dbReference>
<dbReference type="InterPro" id="IPR006311">
    <property type="entry name" value="TAT_signal"/>
</dbReference>
<dbReference type="Proteomes" id="UP001518989">
    <property type="component" value="Unassembled WGS sequence"/>
</dbReference>
<reference evidence="5 6" key="1">
    <citation type="submission" date="2020-09" db="EMBL/GenBank/DDBJ databases">
        <title>Roseomonas.</title>
        <authorList>
            <person name="Zhu W."/>
        </authorList>
    </citation>
    <scope>NUCLEOTIDE SEQUENCE [LARGE SCALE GENOMIC DNA]</scope>
    <source>
        <strain evidence="5 6">573</strain>
    </source>
</reference>
<evidence type="ECO:0000313" key="5">
    <source>
        <dbReference type="EMBL" id="MBO1077839.1"/>
    </source>
</evidence>
<keyword evidence="6" id="KW-1185">Reference proteome</keyword>
<organism evidence="5 6">
    <name type="scientific">Roseomonas haemaphysalidis</name>
    <dbReference type="NCBI Taxonomy" id="2768162"/>
    <lineage>
        <taxon>Bacteria</taxon>
        <taxon>Pseudomonadati</taxon>
        <taxon>Pseudomonadota</taxon>
        <taxon>Alphaproteobacteria</taxon>
        <taxon>Acetobacterales</taxon>
        <taxon>Roseomonadaceae</taxon>
        <taxon>Roseomonas</taxon>
    </lineage>
</organism>
<gene>
    <name evidence="5" type="ORF">IAI61_02265</name>
</gene>
<comment type="caution">
    <text evidence="5">The sequence shown here is derived from an EMBL/GenBank/DDBJ whole genome shotgun (WGS) entry which is preliminary data.</text>
</comment>
<comment type="subcellular location">
    <subcellularLocation>
        <location evidence="1">Secreted</location>
    </subcellularLocation>
</comment>
<evidence type="ECO:0000313" key="6">
    <source>
        <dbReference type="Proteomes" id="UP001518989"/>
    </source>
</evidence>
<proteinExistence type="predicted"/>
<evidence type="ECO:0000256" key="1">
    <source>
        <dbReference type="ARBA" id="ARBA00004613"/>
    </source>
</evidence>
<evidence type="ECO:0000256" key="2">
    <source>
        <dbReference type="ARBA" id="ARBA00022525"/>
    </source>
</evidence>
<dbReference type="Pfam" id="PF03022">
    <property type="entry name" value="MRJP"/>
    <property type="match status" value="1"/>
</dbReference>
<dbReference type="InterPro" id="IPR017996">
    <property type="entry name" value="MRJP/yellow-related"/>
</dbReference>
<dbReference type="PANTHER" id="PTHR10009">
    <property type="entry name" value="PROTEIN YELLOW-RELATED"/>
    <property type="match status" value="1"/>
</dbReference>
<dbReference type="PROSITE" id="PS51318">
    <property type="entry name" value="TAT"/>
    <property type="match status" value="1"/>
</dbReference>
<feature type="region of interest" description="Disordered" evidence="3">
    <location>
        <begin position="86"/>
        <end position="106"/>
    </location>
</feature>
<dbReference type="PANTHER" id="PTHR10009:SF18">
    <property type="entry name" value="PROTEIN YELLOW-LIKE PROTEIN"/>
    <property type="match status" value="1"/>
</dbReference>
<evidence type="ECO:0000256" key="4">
    <source>
        <dbReference type="SAM" id="SignalP"/>
    </source>
</evidence>
<accession>A0ABS3KK48</accession>
<dbReference type="Gene3D" id="2.120.10.30">
    <property type="entry name" value="TolB, C-terminal domain"/>
    <property type="match status" value="1"/>
</dbReference>
<dbReference type="InterPro" id="IPR011042">
    <property type="entry name" value="6-blade_b-propeller_TolB-like"/>
</dbReference>
<evidence type="ECO:0008006" key="7">
    <source>
        <dbReference type="Google" id="ProtNLM"/>
    </source>
</evidence>
<keyword evidence="4" id="KW-0732">Signal</keyword>
<evidence type="ECO:0000256" key="3">
    <source>
        <dbReference type="SAM" id="MobiDB-lite"/>
    </source>
</evidence>
<dbReference type="RefSeq" id="WP_207415237.1">
    <property type="nucleotide sequence ID" value="NZ_CP061179.1"/>
</dbReference>
<feature type="chain" id="PRO_5046543411" description="Gluconolaconase" evidence="4">
    <location>
        <begin position="23"/>
        <end position="382"/>
    </location>
</feature>
<feature type="compositionally biased region" description="Basic and acidic residues" evidence="3">
    <location>
        <begin position="91"/>
        <end position="105"/>
    </location>
</feature>
<protein>
    <recommendedName>
        <fullName evidence="7">Gluconolaconase</fullName>
    </recommendedName>
</protein>
<feature type="signal peptide" evidence="4">
    <location>
        <begin position="1"/>
        <end position="22"/>
    </location>
</feature>
<name>A0ABS3KK48_9PROT</name>